<comment type="caution">
    <text evidence="4">The sequence shown here is derived from an EMBL/GenBank/DDBJ whole genome shotgun (WGS) entry which is preliminary data.</text>
</comment>
<keyword evidence="5" id="KW-1185">Reference proteome</keyword>
<feature type="region of interest" description="Disordered" evidence="2">
    <location>
        <begin position="1"/>
        <end position="21"/>
    </location>
</feature>
<evidence type="ECO:0000313" key="4">
    <source>
        <dbReference type="EMBL" id="TPW33974.1"/>
    </source>
</evidence>
<proteinExistence type="predicted"/>
<keyword evidence="1" id="KW-0456">Lyase</keyword>
<dbReference type="InterPro" id="IPR050772">
    <property type="entry name" value="Hydratase-Decarb/MhpD_sf"/>
</dbReference>
<sequence length="289" mass="30667">MTVLKPSSSASPSEEEPDLVPQVVARLLLNARHDAHKSGGESSDAPLRELPPSLVPENAAQAYEIQDLVRRELEQNHAPSGGPVVAWKVGASSPQAEPVCAPIHRGTVFASGAVIPDELCHVFGAEAELGFRLSRALPPRATPWTREEVEEAIGSVHAVIELVDSRFETFGSQPALTHLADQASHGALVIGYGRRNWRDFNPAELNMKMWIDGKLAYDQSGTTPAGDPVRLLVWLANHASRRGLGLPAEVTIITGSTMGSHFVGPGTALKVLFSGLPEVAASIAPASPA</sequence>
<dbReference type="InterPro" id="IPR036663">
    <property type="entry name" value="Fumarylacetoacetase_C_sf"/>
</dbReference>
<evidence type="ECO:0000313" key="5">
    <source>
        <dbReference type="Proteomes" id="UP000315037"/>
    </source>
</evidence>
<dbReference type="Proteomes" id="UP000315037">
    <property type="component" value="Unassembled WGS sequence"/>
</dbReference>
<dbReference type="SUPFAM" id="SSF56529">
    <property type="entry name" value="FAH"/>
    <property type="match status" value="1"/>
</dbReference>
<evidence type="ECO:0000256" key="1">
    <source>
        <dbReference type="ARBA" id="ARBA00023239"/>
    </source>
</evidence>
<evidence type="ECO:0000256" key="2">
    <source>
        <dbReference type="SAM" id="MobiDB-lite"/>
    </source>
</evidence>
<name>A0A506UKT4_9PROT</name>
<dbReference type="PANTHER" id="PTHR30143:SF0">
    <property type="entry name" value="2-KETO-4-PENTENOATE HYDRATASE"/>
    <property type="match status" value="1"/>
</dbReference>
<feature type="compositionally biased region" description="Low complexity" evidence="2">
    <location>
        <begin position="1"/>
        <end position="12"/>
    </location>
</feature>
<organism evidence="4 5">
    <name type="scientific">Oecophyllibacter saccharovorans</name>
    <dbReference type="NCBI Taxonomy" id="2558360"/>
    <lineage>
        <taxon>Bacteria</taxon>
        <taxon>Pseudomonadati</taxon>
        <taxon>Pseudomonadota</taxon>
        <taxon>Alphaproteobacteria</taxon>
        <taxon>Acetobacterales</taxon>
        <taxon>Acetobacteraceae</taxon>
        <taxon>Oecophyllibacter</taxon>
    </lineage>
</organism>
<dbReference type="GO" id="GO:0008684">
    <property type="term" value="F:2-oxopent-4-enoate hydratase activity"/>
    <property type="evidence" value="ECO:0007669"/>
    <property type="project" value="TreeGrafter"/>
</dbReference>
<dbReference type="Pfam" id="PF01557">
    <property type="entry name" value="FAA_hydrolase"/>
    <property type="match status" value="1"/>
</dbReference>
<dbReference type="GO" id="GO:0005737">
    <property type="term" value="C:cytoplasm"/>
    <property type="evidence" value="ECO:0007669"/>
    <property type="project" value="TreeGrafter"/>
</dbReference>
<feature type="domain" description="Fumarylacetoacetase-like C-terminal" evidence="3">
    <location>
        <begin position="114"/>
        <end position="282"/>
    </location>
</feature>
<evidence type="ECO:0000259" key="3">
    <source>
        <dbReference type="Pfam" id="PF01557"/>
    </source>
</evidence>
<gene>
    <name evidence="4" type="ORF">E3202_05225</name>
</gene>
<dbReference type="AlphaFoldDB" id="A0A506UKT4"/>
<protein>
    <submittedName>
        <fullName evidence="4">2-keto-4-pentenoate hydratase</fullName>
    </submittedName>
</protein>
<reference evidence="4 5" key="1">
    <citation type="submission" date="2019-03" db="EMBL/GenBank/DDBJ databases">
        <title>The complete genome sequence of Neokomagataea sp. Jb2 NBRC113641.</title>
        <authorList>
            <person name="Chua K.-O."/>
            <person name="Chan K.-G."/>
            <person name="See-Too W.-S."/>
        </authorList>
    </citation>
    <scope>NUCLEOTIDE SEQUENCE [LARGE SCALE GENOMIC DNA]</scope>
    <source>
        <strain evidence="4 5">Jb2</strain>
    </source>
</reference>
<dbReference type="RefSeq" id="WP_165600668.1">
    <property type="nucleotide sequence ID" value="NZ_SORZ01000002.1"/>
</dbReference>
<dbReference type="PANTHER" id="PTHR30143">
    <property type="entry name" value="ACID HYDRATASE"/>
    <property type="match status" value="1"/>
</dbReference>
<dbReference type="EMBL" id="SORZ01000002">
    <property type="protein sequence ID" value="TPW33974.1"/>
    <property type="molecule type" value="Genomic_DNA"/>
</dbReference>
<dbReference type="Gene3D" id="3.90.850.10">
    <property type="entry name" value="Fumarylacetoacetase-like, C-terminal domain"/>
    <property type="match status" value="1"/>
</dbReference>
<dbReference type="InterPro" id="IPR011234">
    <property type="entry name" value="Fumarylacetoacetase-like_C"/>
</dbReference>
<accession>A0A506UKT4</accession>